<evidence type="ECO:0000256" key="6">
    <source>
        <dbReference type="ARBA" id="ARBA00023136"/>
    </source>
</evidence>
<gene>
    <name evidence="11" type="ORF">CFH99_10740</name>
</gene>
<dbReference type="Pfam" id="PF03799">
    <property type="entry name" value="FtsQ_DivIB_C"/>
    <property type="match status" value="1"/>
</dbReference>
<evidence type="ECO:0000256" key="7">
    <source>
        <dbReference type="ARBA" id="ARBA00023306"/>
    </source>
</evidence>
<evidence type="ECO:0000256" key="9">
    <source>
        <dbReference type="SAM" id="Phobius"/>
    </source>
</evidence>
<dbReference type="Gene3D" id="3.10.20.310">
    <property type="entry name" value="membrane protein fhac"/>
    <property type="match status" value="1"/>
</dbReference>
<dbReference type="Pfam" id="PF08478">
    <property type="entry name" value="POTRA_1"/>
    <property type="match status" value="1"/>
</dbReference>
<feature type="domain" description="POTRA" evidence="10">
    <location>
        <begin position="78"/>
        <end position="146"/>
    </location>
</feature>
<feature type="compositionally biased region" description="Basic and acidic residues" evidence="8">
    <location>
        <begin position="28"/>
        <end position="37"/>
    </location>
</feature>
<evidence type="ECO:0000256" key="5">
    <source>
        <dbReference type="ARBA" id="ARBA00022989"/>
    </source>
</evidence>
<dbReference type="GO" id="GO:0051301">
    <property type="term" value="P:cell division"/>
    <property type="evidence" value="ECO:0007669"/>
    <property type="project" value="UniProtKB-KW"/>
</dbReference>
<keyword evidence="4 9" id="KW-0812">Transmembrane</keyword>
<keyword evidence="12" id="KW-1185">Reference proteome</keyword>
<dbReference type="PANTHER" id="PTHR37820:SF1">
    <property type="entry name" value="CELL DIVISION PROTEIN FTSQ"/>
    <property type="match status" value="1"/>
</dbReference>
<keyword evidence="6 9" id="KW-0472">Membrane</keyword>
<keyword evidence="7" id="KW-0131">Cell cycle</keyword>
<dbReference type="InterPro" id="IPR005548">
    <property type="entry name" value="Cell_div_FtsQ/DivIB_C"/>
</dbReference>
<evidence type="ECO:0000313" key="11">
    <source>
        <dbReference type="EMBL" id="QSR26103.1"/>
    </source>
</evidence>
<feature type="transmembrane region" description="Helical" evidence="9">
    <location>
        <begin position="55"/>
        <end position="73"/>
    </location>
</feature>
<evidence type="ECO:0000313" key="12">
    <source>
        <dbReference type="Proteomes" id="UP000662818"/>
    </source>
</evidence>
<protein>
    <submittedName>
        <fullName evidence="11">Cell division protein FtsQ</fullName>
    </submittedName>
</protein>
<evidence type="ECO:0000256" key="4">
    <source>
        <dbReference type="ARBA" id="ARBA00022692"/>
    </source>
</evidence>
<name>A0ABX7PJG7_9ACTN</name>
<dbReference type="InterPro" id="IPR050487">
    <property type="entry name" value="FtsQ_DivIB"/>
</dbReference>
<sequence length="268" mass="29570">MSRRSRPRSWRPSERRVASLRRRPAPTGHEKAQDRARKAFARRQRARRWLTLRKVLAGVLVVLLVGLGVYALWFSSWLRTEGVDLVGNDLLTDKQVLAAAEVPTGGPLVNVDLEAIEKRVKSLAAVKKVDVSRKWPHDIRIEITERTPIAVLDLGDRVVAIDADGTSFPTPARAREGLPRIRVGSGADRNALREGAAVVSSLDGDVASMVSYVEVRTVDEILLHLRDDRLVKWGSADQSDDKAAVLLQLLKRKAGTYDVSVPGAPTTK</sequence>
<keyword evidence="3 11" id="KW-0132">Cell division</keyword>
<dbReference type="InterPro" id="IPR034746">
    <property type="entry name" value="POTRA"/>
</dbReference>
<reference evidence="11 12" key="1">
    <citation type="submission" date="2017-06" db="EMBL/GenBank/DDBJ databases">
        <title>Complete Genome Sequence of the Soil Carbazole-Degrading Bacterium Nocardioides aromaticivorans IC177.</title>
        <authorList>
            <person name="Vejarano F."/>
            <person name="Suzuki-Minakuchi C."/>
            <person name="Ohtsubo Y."/>
            <person name="Tsuda M."/>
            <person name="Okada K."/>
            <person name="Nojiri H."/>
        </authorList>
    </citation>
    <scope>NUCLEOTIDE SEQUENCE [LARGE SCALE GENOMIC DNA]</scope>
    <source>
        <strain evidence="11 12">IC177</strain>
    </source>
</reference>
<evidence type="ECO:0000256" key="1">
    <source>
        <dbReference type="ARBA" id="ARBA00004370"/>
    </source>
</evidence>
<proteinExistence type="predicted"/>
<comment type="subcellular location">
    <subcellularLocation>
        <location evidence="1">Membrane</location>
    </subcellularLocation>
</comment>
<evidence type="ECO:0000259" key="10">
    <source>
        <dbReference type="PROSITE" id="PS51779"/>
    </source>
</evidence>
<dbReference type="PANTHER" id="PTHR37820">
    <property type="entry name" value="CELL DIVISION PROTEIN DIVIB"/>
    <property type="match status" value="1"/>
</dbReference>
<evidence type="ECO:0000256" key="3">
    <source>
        <dbReference type="ARBA" id="ARBA00022618"/>
    </source>
</evidence>
<dbReference type="InterPro" id="IPR013685">
    <property type="entry name" value="POTRA_FtsQ_type"/>
</dbReference>
<accession>A0ABX7PJG7</accession>
<evidence type="ECO:0000256" key="2">
    <source>
        <dbReference type="ARBA" id="ARBA00022475"/>
    </source>
</evidence>
<keyword evidence="5 9" id="KW-1133">Transmembrane helix</keyword>
<organism evidence="11 12">
    <name type="scientific">Nocardioides aromaticivorans</name>
    <dbReference type="NCBI Taxonomy" id="200618"/>
    <lineage>
        <taxon>Bacteria</taxon>
        <taxon>Bacillati</taxon>
        <taxon>Actinomycetota</taxon>
        <taxon>Actinomycetes</taxon>
        <taxon>Propionibacteriales</taxon>
        <taxon>Nocardioidaceae</taxon>
        <taxon>Nocardioides</taxon>
    </lineage>
</organism>
<feature type="region of interest" description="Disordered" evidence="8">
    <location>
        <begin position="1"/>
        <end position="37"/>
    </location>
</feature>
<evidence type="ECO:0000256" key="8">
    <source>
        <dbReference type="SAM" id="MobiDB-lite"/>
    </source>
</evidence>
<keyword evidence="2" id="KW-1003">Cell membrane</keyword>
<dbReference type="PROSITE" id="PS51779">
    <property type="entry name" value="POTRA"/>
    <property type="match status" value="1"/>
</dbReference>
<dbReference type="EMBL" id="CP022295">
    <property type="protein sequence ID" value="QSR26103.1"/>
    <property type="molecule type" value="Genomic_DNA"/>
</dbReference>
<dbReference type="Proteomes" id="UP000662818">
    <property type="component" value="Chromosome"/>
</dbReference>